<comment type="caution">
    <text evidence="3">The sequence shown here is derived from an EMBL/GenBank/DDBJ whole genome shotgun (WGS) entry which is preliminary data.</text>
</comment>
<name>A0A0P9CCX0_9BACL</name>
<dbReference type="GO" id="GO:0003700">
    <property type="term" value="F:DNA-binding transcription factor activity"/>
    <property type="evidence" value="ECO:0007669"/>
    <property type="project" value="InterPro"/>
</dbReference>
<dbReference type="GO" id="GO:0003677">
    <property type="term" value="F:DNA binding"/>
    <property type="evidence" value="ECO:0007669"/>
    <property type="project" value="UniProtKB-KW"/>
</dbReference>
<evidence type="ECO:0000259" key="2">
    <source>
        <dbReference type="PROSITE" id="PS50937"/>
    </source>
</evidence>
<dbReference type="Gene3D" id="1.10.1660.10">
    <property type="match status" value="1"/>
</dbReference>
<feature type="domain" description="HTH merR-type" evidence="2">
    <location>
        <begin position="13"/>
        <end position="74"/>
    </location>
</feature>
<dbReference type="InterPro" id="IPR009061">
    <property type="entry name" value="DNA-bd_dom_put_sf"/>
</dbReference>
<evidence type="ECO:0000313" key="3">
    <source>
        <dbReference type="EMBL" id="KPV43444.1"/>
    </source>
</evidence>
<gene>
    <name evidence="3" type="ORF">AN477_12490</name>
</gene>
<evidence type="ECO:0000313" key="4">
    <source>
        <dbReference type="Proteomes" id="UP000050482"/>
    </source>
</evidence>
<dbReference type="SMART" id="SM00422">
    <property type="entry name" value="HTH_MERR"/>
    <property type="match status" value="1"/>
</dbReference>
<dbReference type="PROSITE" id="PS50937">
    <property type="entry name" value="HTH_MERR_2"/>
    <property type="match status" value="1"/>
</dbReference>
<sequence length="149" mass="17138">MSDELTVDMVVNRLGVTPRTLHYYEEVGLLPNVCRTSGGHRVYDEGTIKRLEQILELKQTLGYSLKEIKRILQVEGDLDKLRETYQAGNLGHDAQLALLDEYTELLGELADHIDERIDKMREVQKSFHERLDRTKKLRAEIASIEGTTE</sequence>
<dbReference type="InterPro" id="IPR000551">
    <property type="entry name" value="MerR-type_HTH_dom"/>
</dbReference>
<reference evidence="3 4" key="1">
    <citation type="submission" date="2015-09" db="EMBL/GenBank/DDBJ databases">
        <title>Draft genome sequence of Alicyclobacillus ferrooxydans DSM 22381.</title>
        <authorList>
            <person name="Hemp J."/>
        </authorList>
    </citation>
    <scope>NUCLEOTIDE SEQUENCE [LARGE SCALE GENOMIC DNA]</scope>
    <source>
        <strain evidence="3 4">TC-34</strain>
    </source>
</reference>
<keyword evidence="1" id="KW-0238">DNA-binding</keyword>
<dbReference type="PATRIC" id="fig|471514.4.peg.1584"/>
<dbReference type="PANTHER" id="PTHR30204:SF58">
    <property type="entry name" value="HTH-TYPE TRANSCRIPTIONAL REGULATOR YFMP"/>
    <property type="match status" value="1"/>
</dbReference>
<dbReference type="STRING" id="471514.AN477_12490"/>
<dbReference type="EMBL" id="LJCO01000051">
    <property type="protein sequence ID" value="KPV43444.1"/>
    <property type="molecule type" value="Genomic_DNA"/>
</dbReference>
<dbReference type="RefSeq" id="WP_245631813.1">
    <property type="nucleotide sequence ID" value="NZ_LJCO01000051.1"/>
</dbReference>
<dbReference type="SUPFAM" id="SSF46955">
    <property type="entry name" value="Putative DNA-binding domain"/>
    <property type="match status" value="1"/>
</dbReference>
<dbReference type="Proteomes" id="UP000050482">
    <property type="component" value="Unassembled WGS sequence"/>
</dbReference>
<dbReference type="Pfam" id="PF13411">
    <property type="entry name" value="MerR_1"/>
    <property type="match status" value="1"/>
</dbReference>
<protein>
    <recommendedName>
        <fullName evidence="2">HTH merR-type domain-containing protein</fullName>
    </recommendedName>
</protein>
<evidence type="ECO:0000256" key="1">
    <source>
        <dbReference type="ARBA" id="ARBA00023125"/>
    </source>
</evidence>
<dbReference type="AlphaFoldDB" id="A0A0P9CCX0"/>
<dbReference type="InterPro" id="IPR047057">
    <property type="entry name" value="MerR_fam"/>
</dbReference>
<proteinExistence type="predicted"/>
<organism evidence="3 4">
    <name type="scientific">Alicyclobacillus ferrooxydans</name>
    <dbReference type="NCBI Taxonomy" id="471514"/>
    <lineage>
        <taxon>Bacteria</taxon>
        <taxon>Bacillati</taxon>
        <taxon>Bacillota</taxon>
        <taxon>Bacilli</taxon>
        <taxon>Bacillales</taxon>
        <taxon>Alicyclobacillaceae</taxon>
        <taxon>Alicyclobacillus</taxon>
    </lineage>
</organism>
<dbReference type="PANTHER" id="PTHR30204">
    <property type="entry name" value="REDOX-CYCLING DRUG-SENSING TRANSCRIPTIONAL ACTIVATOR SOXR"/>
    <property type="match status" value="1"/>
</dbReference>
<keyword evidence="4" id="KW-1185">Reference proteome</keyword>
<accession>A0A0P9CCX0</accession>